<dbReference type="InterPro" id="IPR044730">
    <property type="entry name" value="RNase_H-like_dom_plant"/>
</dbReference>
<dbReference type="CDD" id="cd06222">
    <property type="entry name" value="RNase_H_like"/>
    <property type="match status" value="1"/>
</dbReference>
<dbReference type="Proteomes" id="UP001472677">
    <property type="component" value="Unassembled WGS sequence"/>
</dbReference>
<gene>
    <name evidence="2" type="ORF">V6N12_009858</name>
</gene>
<feature type="domain" description="RNase H type-1" evidence="1">
    <location>
        <begin position="84"/>
        <end position="145"/>
    </location>
</feature>
<name>A0ABR2EBY6_9ROSI</name>
<dbReference type="InterPro" id="IPR012337">
    <property type="entry name" value="RNaseH-like_sf"/>
</dbReference>
<comment type="caution">
    <text evidence="2">The sequence shown here is derived from an EMBL/GenBank/DDBJ whole genome shotgun (WGS) entry which is preliminary data.</text>
</comment>
<evidence type="ECO:0000259" key="1">
    <source>
        <dbReference type="Pfam" id="PF13456"/>
    </source>
</evidence>
<dbReference type="Pfam" id="PF13456">
    <property type="entry name" value="RVT_3"/>
    <property type="match status" value="1"/>
</dbReference>
<organism evidence="2 3">
    <name type="scientific">Hibiscus sabdariffa</name>
    <name type="common">roselle</name>
    <dbReference type="NCBI Taxonomy" id="183260"/>
    <lineage>
        <taxon>Eukaryota</taxon>
        <taxon>Viridiplantae</taxon>
        <taxon>Streptophyta</taxon>
        <taxon>Embryophyta</taxon>
        <taxon>Tracheophyta</taxon>
        <taxon>Spermatophyta</taxon>
        <taxon>Magnoliopsida</taxon>
        <taxon>eudicotyledons</taxon>
        <taxon>Gunneridae</taxon>
        <taxon>Pentapetalae</taxon>
        <taxon>rosids</taxon>
        <taxon>malvids</taxon>
        <taxon>Malvales</taxon>
        <taxon>Malvaceae</taxon>
        <taxon>Malvoideae</taxon>
        <taxon>Hibiscus</taxon>
    </lineage>
</organism>
<reference evidence="2 3" key="1">
    <citation type="journal article" date="2024" name="G3 (Bethesda)">
        <title>Genome assembly of Hibiscus sabdariffa L. provides insights into metabolisms of medicinal natural products.</title>
        <authorList>
            <person name="Kim T."/>
        </authorList>
    </citation>
    <scope>NUCLEOTIDE SEQUENCE [LARGE SCALE GENOMIC DNA]</scope>
    <source>
        <strain evidence="2">TK-2024</strain>
        <tissue evidence="2">Old leaves</tissue>
    </source>
</reference>
<dbReference type="EMBL" id="JBBPBM010000016">
    <property type="protein sequence ID" value="KAK8557629.1"/>
    <property type="molecule type" value="Genomic_DNA"/>
</dbReference>
<protein>
    <recommendedName>
        <fullName evidence="1">RNase H type-1 domain-containing protein</fullName>
    </recommendedName>
</protein>
<proteinExistence type="predicted"/>
<dbReference type="InterPro" id="IPR002156">
    <property type="entry name" value="RNaseH_domain"/>
</dbReference>
<sequence>MLVVAGSWHVVGRDHGCAWGAGKLAASQDLATWDRQQHWAVWGSTWACKKYHLVTNVEWSKRHFTLYSRCVICDYATLDIEPPGYHQVVLVLDSLEAIRVLKDDFIDFHSLKWHLDELIGRDWSVHIQHTKCSGNKVADALAKNANLASLATTFYVTPPIWINSLLLENVEHH</sequence>
<keyword evidence="3" id="KW-1185">Reference proteome</keyword>
<evidence type="ECO:0000313" key="2">
    <source>
        <dbReference type="EMBL" id="KAK8557629.1"/>
    </source>
</evidence>
<dbReference type="SUPFAM" id="SSF53098">
    <property type="entry name" value="Ribonuclease H-like"/>
    <property type="match status" value="1"/>
</dbReference>
<accession>A0ABR2EBY6</accession>
<evidence type="ECO:0000313" key="3">
    <source>
        <dbReference type="Proteomes" id="UP001472677"/>
    </source>
</evidence>